<accession>A0A1F8BB36</accession>
<name>A0A1F8BB36_9BACT</name>
<feature type="domain" description="VOC" evidence="1">
    <location>
        <begin position="6"/>
        <end position="133"/>
    </location>
</feature>
<evidence type="ECO:0000259" key="1">
    <source>
        <dbReference type="PROSITE" id="PS51819"/>
    </source>
</evidence>
<dbReference type="InterPro" id="IPR004360">
    <property type="entry name" value="Glyas_Fos-R_dOase_dom"/>
</dbReference>
<dbReference type="InterPro" id="IPR037523">
    <property type="entry name" value="VOC_core"/>
</dbReference>
<dbReference type="Proteomes" id="UP000177501">
    <property type="component" value="Unassembled WGS sequence"/>
</dbReference>
<dbReference type="InterPro" id="IPR029068">
    <property type="entry name" value="Glyas_Bleomycin-R_OHBP_Dase"/>
</dbReference>
<reference evidence="2 3" key="1">
    <citation type="journal article" date="2016" name="Nat. Commun.">
        <title>Thousands of microbial genomes shed light on interconnected biogeochemical processes in an aquifer system.</title>
        <authorList>
            <person name="Anantharaman K."/>
            <person name="Brown C.T."/>
            <person name="Hug L.A."/>
            <person name="Sharon I."/>
            <person name="Castelle C.J."/>
            <person name="Probst A.J."/>
            <person name="Thomas B.C."/>
            <person name="Singh A."/>
            <person name="Wilkins M.J."/>
            <person name="Karaoz U."/>
            <person name="Brodie E.L."/>
            <person name="Williams K.H."/>
            <person name="Hubbard S.S."/>
            <person name="Banfield J.F."/>
        </authorList>
    </citation>
    <scope>NUCLEOTIDE SEQUENCE [LARGE SCALE GENOMIC DNA]</scope>
</reference>
<dbReference type="SUPFAM" id="SSF54593">
    <property type="entry name" value="Glyoxalase/Bleomycin resistance protein/Dihydroxybiphenyl dioxygenase"/>
    <property type="match status" value="1"/>
</dbReference>
<dbReference type="PROSITE" id="PS51819">
    <property type="entry name" value="VOC"/>
    <property type="match status" value="1"/>
</dbReference>
<protein>
    <recommendedName>
        <fullName evidence="1">VOC domain-containing protein</fullName>
    </recommendedName>
</protein>
<evidence type="ECO:0000313" key="2">
    <source>
        <dbReference type="EMBL" id="OGM61150.1"/>
    </source>
</evidence>
<proteinExistence type="predicted"/>
<dbReference type="STRING" id="1802514.A2955_00190"/>
<dbReference type="Pfam" id="PF00903">
    <property type="entry name" value="Glyoxalase"/>
    <property type="match status" value="1"/>
</dbReference>
<dbReference type="Gene3D" id="3.10.180.10">
    <property type="entry name" value="2,3-Dihydroxybiphenyl 1,2-Dioxygenase, domain 1"/>
    <property type="match status" value="1"/>
</dbReference>
<dbReference type="EMBL" id="MGHA01000008">
    <property type="protein sequence ID" value="OGM61150.1"/>
    <property type="molecule type" value="Genomic_DNA"/>
</dbReference>
<organism evidence="2 3">
    <name type="scientific">Candidatus Woesebacteria bacterium RIFCSPLOWO2_01_FULL_37_19</name>
    <dbReference type="NCBI Taxonomy" id="1802514"/>
    <lineage>
        <taxon>Bacteria</taxon>
        <taxon>Candidatus Woeseibacteriota</taxon>
    </lineage>
</organism>
<gene>
    <name evidence="2" type="ORF">A2955_00190</name>
</gene>
<evidence type="ECO:0000313" key="3">
    <source>
        <dbReference type="Proteomes" id="UP000177501"/>
    </source>
</evidence>
<dbReference type="AlphaFoldDB" id="A0A1F8BB36"/>
<sequence length="145" mass="17243">MVKPAQNNILLELHVNNFEKVKDFYGKLGFKVIWERKPEAKKGYLIIKLDDNILCFWPGNEQVYNQSWFKRFPKDTKRGYGVEIVIMVKDVKKLYEEAKSFAKIADKLQKQAWGLWDFRIEDPFGYYLRITEYHNILDGTTNSVK</sequence>
<comment type="caution">
    <text evidence="2">The sequence shown here is derived from an EMBL/GenBank/DDBJ whole genome shotgun (WGS) entry which is preliminary data.</text>
</comment>